<feature type="domain" description="Peptidase S1" evidence="4">
    <location>
        <begin position="27"/>
        <end position="224"/>
    </location>
</feature>
<evidence type="ECO:0000256" key="1">
    <source>
        <dbReference type="ARBA" id="ARBA00007664"/>
    </source>
</evidence>
<dbReference type="Proteomes" id="UP000320876">
    <property type="component" value="Unassembled WGS sequence"/>
</dbReference>
<dbReference type="GO" id="GO:0004252">
    <property type="term" value="F:serine-type endopeptidase activity"/>
    <property type="evidence" value="ECO:0007669"/>
    <property type="project" value="InterPro"/>
</dbReference>
<keyword evidence="6" id="KW-1185">Reference proteome</keyword>
<dbReference type="GO" id="GO:0006508">
    <property type="term" value="P:proteolysis"/>
    <property type="evidence" value="ECO:0007669"/>
    <property type="project" value="InterPro"/>
</dbReference>
<keyword evidence="3" id="KW-0732">Signal</keyword>
<dbReference type="AlphaFoldDB" id="A0A542DMV5"/>
<dbReference type="PANTHER" id="PTHR24276:SF98">
    <property type="entry name" value="FI18310P1-RELATED"/>
    <property type="match status" value="1"/>
</dbReference>
<dbReference type="Pfam" id="PF00089">
    <property type="entry name" value="Trypsin"/>
    <property type="match status" value="1"/>
</dbReference>
<dbReference type="SUPFAM" id="SSF50494">
    <property type="entry name" value="Trypsin-like serine proteases"/>
    <property type="match status" value="1"/>
</dbReference>
<dbReference type="InterPro" id="IPR043504">
    <property type="entry name" value="Peptidase_S1_PA_chymotrypsin"/>
</dbReference>
<dbReference type="InterPro" id="IPR050430">
    <property type="entry name" value="Peptidase_S1"/>
</dbReference>
<evidence type="ECO:0000256" key="3">
    <source>
        <dbReference type="SAM" id="SignalP"/>
    </source>
</evidence>
<feature type="signal peptide" evidence="3">
    <location>
        <begin position="1"/>
        <end position="21"/>
    </location>
</feature>
<evidence type="ECO:0000259" key="4">
    <source>
        <dbReference type="PROSITE" id="PS50240"/>
    </source>
</evidence>
<feature type="chain" id="PRO_5022182857" evidence="3">
    <location>
        <begin position="22"/>
        <end position="225"/>
    </location>
</feature>
<dbReference type="InterPro" id="IPR009003">
    <property type="entry name" value="Peptidase_S1_PA"/>
</dbReference>
<comment type="caution">
    <text evidence="5">The sequence shown here is derived from an EMBL/GenBank/DDBJ whole genome shotgun (WGS) entry which is preliminary data.</text>
</comment>
<reference evidence="5 6" key="1">
    <citation type="submission" date="2019-06" db="EMBL/GenBank/DDBJ databases">
        <title>Sequencing the genomes of 1000 actinobacteria strains.</title>
        <authorList>
            <person name="Klenk H.-P."/>
        </authorList>
    </citation>
    <scope>NUCLEOTIDE SEQUENCE [LARGE SCALE GENOMIC DNA]</scope>
    <source>
        <strain evidence="5 6">DSM 45679</strain>
    </source>
</reference>
<dbReference type="RefSeq" id="WP_246076499.1">
    <property type="nucleotide sequence ID" value="NZ_VFML01000001.1"/>
</dbReference>
<protein>
    <submittedName>
        <fullName evidence="5">Trypsin</fullName>
    </submittedName>
</protein>
<dbReference type="PANTHER" id="PTHR24276">
    <property type="entry name" value="POLYSERASE-RELATED"/>
    <property type="match status" value="1"/>
</dbReference>
<evidence type="ECO:0000313" key="6">
    <source>
        <dbReference type="Proteomes" id="UP000320876"/>
    </source>
</evidence>
<dbReference type="InterPro" id="IPR001314">
    <property type="entry name" value="Peptidase_S1A"/>
</dbReference>
<dbReference type="SMART" id="SM00020">
    <property type="entry name" value="Tryp_SPc"/>
    <property type="match status" value="1"/>
</dbReference>
<sequence>MRIRSIVACAVAAVAAPAVLAAPAEGIIDGSFTESAPWSARLYQDGSDGYCTATVLSAEWILTARHCIGGEHRWGFRIGDIEHARGEYVDAAPGGVTVHEQADLALVRLSRPVEAETVTLGTAADVAAGDTVTIHGWGRTEQDRQSPRLKNARLRVTDTAATDAYGGRAIDATRIDGVCAMGDSGGPMFAANGRQVGVLSTGGAATCQYTHLGAFHDWIDSVTGG</sequence>
<comment type="similarity">
    <text evidence="1">Belongs to the peptidase S1 family.</text>
</comment>
<organism evidence="5 6">
    <name type="scientific">Amycolatopsis cihanbeyliensis</name>
    <dbReference type="NCBI Taxonomy" id="1128664"/>
    <lineage>
        <taxon>Bacteria</taxon>
        <taxon>Bacillati</taxon>
        <taxon>Actinomycetota</taxon>
        <taxon>Actinomycetes</taxon>
        <taxon>Pseudonocardiales</taxon>
        <taxon>Pseudonocardiaceae</taxon>
        <taxon>Amycolatopsis</taxon>
    </lineage>
</organism>
<proteinExistence type="inferred from homology"/>
<name>A0A542DMV5_AMYCI</name>
<dbReference type="InterPro" id="IPR001254">
    <property type="entry name" value="Trypsin_dom"/>
</dbReference>
<accession>A0A542DMV5</accession>
<dbReference type="EMBL" id="VFML01000001">
    <property type="protein sequence ID" value="TQJ04325.1"/>
    <property type="molecule type" value="Genomic_DNA"/>
</dbReference>
<evidence type="ECO:0000313" key="5">
    <source>
        <dbReference type="EMBL" id="TQJ04325.1"/>
    </source>
</evidence>
<gene>
    <name evidence="5" type="ORF">FB471_4112</name>
</gene>
<keyword evidence="2" id="KW-1015">Disulfide bond</keyword>
<dbReference type="PROSITE" id="PS50240">
    <property type="entry name" value="TRYPSIN_DOM"/>
    <property type="match status" value="1"/>
</dbReference>
<evidence type="ECO:0000256" key="2">
    <source>
        <dbReference type="ARBA" id="ARBA00023157"/>
    </source>
</evidence>
<dbReference type="Gene3D" id="2.40.10.10">
    <property type="entry name" value="Trypsin-like serine proteases"/>
    <property type="match status" value="1"/>
</dbReference>
<dbReference type="PRINTS" id="PR00722">
    <property type="entry name" value="CHYMOTRYPSIN"/>
</dbReference>